<comment type="caution">
    <text evidence="2">The sequence shown here is derived from an EMBL/GenBank/DDBJ whole genome shotgun (WGS) entry which is preliminary data.</text>
</comment>
<accession>A0AAW1M0X4</accession>
<dbReference type="PANTHER" id="PTHR15496">
    <property type="entry name" value="GENERAL TRANSCRIPTION FACTOR 3C POLYPEPTIDE 4 FAMILY"/>
    <property type="match status" value="1"/>
</dbReference>
<proteinExistence type="predicted"/>
<dbReference type="GO" id="GO:0004402">
    <property type="term" value="F:histone acetyltransferase activity"/>
    <property type="evidence" value="ECO:0007669"/>
    <property type="project" value="InterPro"/>
</dbReference>
<feature type="domain" description="Transcription factor IIIC 90kDa subunit N-terminal" evidence="1">
    <location>
        <begin position="25"/>
        <end position="280"/>
    </location>
</feature>
<dbReference type="Pfam" id="PF12657">
    <property type="entry name" value="TFIIIC_delta"/>
    <property type="match status" value="1"/>
</dbReference>
<keyword evidence="3" id="KW-1185">Reference proteome</keyword>
<gene>
    <name evidence="2" type="ORF">QE152_g8739</name>
</gene>
<reference evidence="2 3" key="1">
    <citation type="journal article" date="2024" name="BMC Genomics">
        <title>De novo assembly and annotation of Popillia japonica's genome with initial clues to its potential as an invasive pest.</title>
        <authorList>
            <person name="Cucini C."/>
            <person name="Boschi S."/>
            <person name="Funari R."/>
            <person name="Cardaioli E."/>
            <person name="Iannotti N."/>
            <person name="Marturano G."/>
            <person name="Paoli F."/>
            <person name="Bruttini M."/>
            <person name="Carapelli A."/>
            <person name="Frati F."/>
            <person name="Nardi F."/>
        </authorList>
    </citation>
    <scope>NUCLEOTIDE SEQUENCE [LARGE SCALE GENOMIC DNA]</scope>
    <source>
        <strain evidence="2">DMR45628</strain>
    </source>
</reference>
<evidence type="ECO:0000259" key="1">
    <source>
        <dbReference type="Pfam" id="PF12657"/>
    </source>
</evidence>
<dbReference type="PANTHER" id="PTHR15496:SF2">
    <property type="entry name" value="GENERAL TRANSCRIPTION FACTOR 3C POLYPEPTIDE 4"/>
    <property type="match status" value="1"/>
</dbReference>
<dbReference type="GO" id="GO:0006384">
    <property type="term" value="P:transcription initiation at RNA polymerase III promoter"/>
    <property type="evidence" value="ECO:0007669"/>
    <property type="project" value="InterPro"/>
</dbReference>
<dbReference type="AlphaFoldDB" id="A0AAW1M0X4"/>
<evidence type="ECO:0000313" key="2">
    <source>
        <dbReference type="EMBL" id="KAK9739783.1"/>
    </source>
</evidence>
<organism evidence="2 3">
    <name type="scientific">Popillia japonica</name>
    <name type="common">Japanese beetle</name>
    <dbReference type="NCBI Taxonomy" id="7064"/>
    <lineage>
        <taxon>Eukaryota</taxon>
        <taxon>Metazoa</taxon>
        <taxon>Ecdysozoa</taxon>
        <taxon>Arthropoda</taxon>
        <taxon>Hexapoda</taxon>
        <taxon>Insecta</taxon>
        <taxon>Pterygota</taxon>
        <taxon>Neoptera</taxon>
        <taxon>Endopterygota</taxon>
        <taxon>Coleoptera</taxon>
        <taxon>Polyphaga</taxon>
        <taxon>Scarabaeiformia</taxon>
        <taxon>Scarabaeidae</taxon>
        <taxon>Rutelinae</taxon>
        <taxon>Popillia</taxon>
    </lineage>
</organism>
<dbReference type="InterPro" id="IPR024761">
    <property type="entry name" value="TFIIIC_delta_N"/>
</dbReference>
<sequence length="687" mass="78116">MSFNLRHIEDIELPCKVIGAHSDISKNGCISIVTSSALYIYEIKVAAESISPSLVVKKFSVSPSNFMLALNIGIDINLFLNDLPQDSFYEGILSTELSPILNEGSAIEPKVIKTAWSPQIINNHSCVLATLSNTGSVQIITKAIDTTFYEEYVPISDISQKYTEMCFGAWRDYKNMNPLEQFNELKRRVYETLPTAIVWGNIISNYCILIVAHSCGDLSFWKVGIVKSKELEHPQINYMNVINASITNITAMKWISSDSKALLFVGNSRGEVNCLKLANIDKEKVLVTDTLRILPEADEISIKHITFFTFMNKSYLLVTKGSDLIILLFNDAGKTNSYVYHAGNIDIASVEIVEDNKVLIVCLTGTIMELIINYENSKIDVKWRYLYVNINWYIRQALNFMCSLNRMLFFFLTGPCKTADSKDDKDVNKLVVFFDSTRNPFQMLLENPTKSLKDYWDCLEALRCQVLLNKELPAHIESLDADYGNISDYKLRLLIFISKSLEAITEQTGNISFTNKSHEDIQQIFTIRLCIKRIICLLKLQESGSKLTEFQLQNIYVLNTFLKQIISENWIFKLNTFLKQIISENWIFKLELGDNVINVLLNIIPKANSIEYPSVPNCSNCGEKLIGTSCLPTHFDMKCSISFMQIANFPNYKCLTCGCLAHDEVGKEFNTVICPYCDIFMYKRVLS</sequence>
<dbReference type="EMBL" id="JASPKY010000071">
    <property type="protein sequence ID" value="KAK9739783.1"/>
    <property type="molecule type" value="Genomic_DNA"/>
</dbReference>
<dbReference type="InterPro" id="IPR036322">
    <property type="entry name" value="WD40_repeat_dom_sf"/>
</dbReference>
<dbReference type="InterPro" id="IPR044230">
    <property type="entry name" value="GTF3C4"/>
</dbReference>
<dbReference type="SUPFAM" id="SSF50978">
    <property type="entry name" value="WD40 repeat-like"/>
    <property type="match status" value="1"/>
</dbReference>
<evidence type="ECO:0000313" key="3">
    <source>
        <dbReference type="Proteomes" id="UP001458880"/>
    </source>
</evidence>
<dbReference type="GO" id="GO:0000127">
    <property type="term" value="C:transcription factor TFIIIC complex"/>
    <property type="evidence" value="ECO:0007669"/>
    <property type="project" value="InterPro"/>
</dbReference>
<dbReference type="Proteomes" id="UP001458880">
    <property type="component" value="Unassembled WGS sequence"/>
</dbReference>
<protein>
    <submittedName>
        <fullName evidence="2">Transcription factor IIIC subunit delta N-term</fullName>
    </submittedName>
</protein>
<name>A0AAW1M0X4_POPJA</name>